<keyword evidence="10" id="KW-1185">Reference proteome</keyword>
<evidence type="ECO:0000256" key="2">
    <source>
        <dbReference type="ARBA" id="ARBA00022771"/>
    </source>
</evidence>
<dbReference type="GO" id="GO:0008270">
    <property type="term" value="F:zinc ion binding"/>
    <property type="evidence" value="ECO:0007669"/>
    <property type="project" value="UniProtKB-KW"/>
</dbReference>
<evidence type="ECO:0000256" key="6">
    <source>
        <dbReference type="SAM" id="Phobius"/>
    </source>
</evidence>
<dbReference type="PROSITE" id="PS50119">
    <property type="entry name" value="ZF_BBOX"/>
    <property type="match status" value="1"/>
</dbReference>
<sequence length="447" mass="51552">MEHGINLDPTQFHCSICLDLLSDPVTIPCGHTYCFRCISDRLDKEDRRGIYSCPQCSLSFRSRPVLVKNAMVAVIVSQLKNPRRPVAPPASAVEYASVNNDDDHCFAGAEDVMKIFCRTDQRCICYLCSKEDHKGHAKVSAAAERAERQNELEESRLRLQQRIQDKQRDVKVIQQDEDAVNNSANSAVINTKKIFSEVIQMAEKRVADLSEKIRSLQKTEVGRFRKAREKVEQEIKELRVKDAEMEKLLQSEDHTRFLLNYPSMLHLSESKDPPTIRLRRRQHFDKVSEALVEARDKLQEVFGEEYAKIALTVSEADVSVSNPNAEPKTRGDYLQYAQQITLDPNTANPHLFMSKGNRKATFTREEREYSYHPERFAYSWQVLSKECLSGRCYWEVERSGMGNIVSYWEKYHGFGLVSFFYTIIIWTKLLGRNMSTAVRCPVYADLR</sequence>
<evidence type="ECO:0000313" key="9">
    <source>
        <dbReference type="Ensembl" id="ENSSORP00005058449.1"/>
    </source>
</evidence>
<dbReference type="SUPFAM" id="SSF57845">
    <property type="entry name" value="B-box zinc-binding domain"/>
    <property type="match status" value="1"/>
</dbReference>
<dbReference type="PROSITE" id="PS00518">
    <property type="entry name" value="ZF_RING_1"/>
    <property type="match status" value="1"/>
</dbReference>
<evidence type="ECO:0000256" key="5">
    <source>
        <dbReference type="SAM" id="Coils"/>
    </source>
</evidence>
<accession>A0A673CXS5</accession>
<reference evidence="9" key="1">
    <citation type="submission" date="2019-06" db="EMBL/GenBank/DDBJ databases">
        <authorList>
            <consortium name="Wellcome Sanger Institute Data Sharing"/>
        </authorList>
    </citation>
    <scope>NUCLEOTIDE SEQUENCE [LARGE SCALE GENOMIC DNA]</scope>
</reference>
<keyword evidence="1" id="KW-0479">Metal-binding</keyword>
<dbReference type="InterPro" id="IPR000315">
    <property type="entry name" value="Znf_B-box"/>
</dbReference>
<protein>
    <recommendedName>
        <fullName evidence="11">Tripartite motif containing 16</fullName>
    </recommendedName>
</protein>
<dbReference type="SMART" id="SM00184">
    <property type="entry name" value="RING"/>
    <property type="match status" value="1"/>
</dbReference>
<evidence type="ECO:0000259" key="7">
    <source>
        <dbReference type="PROSITE" id="PS50089"/>
    </source>
</evidence>
<dbReference type="Proteomes" id="UP000472271">
    <property type="component" value="Chromosome 17"/>
</dbReference>
<evidence type="ECO:0000256" key="1">
    <source>
        <dbReference type="ARBA" id="ARBA00022723"/>
    </source>
</evidence>
<dbReference type="PANTHER" id="PTHR25465">
    <property type="entry name" value="B-BOX DOMAIN CONTAINING"/>
    <property type="match status" value="1"/>
</dbReference>
<dbReference type="InterPro" id="IPR058030">
    <property type="entry name" value="TRIM8/14/16/25/29/45/65_CC"/>
</dbReference>
<keyword evidence="6" id="KW-1133">Transmembrane helix</keyword>
<reference evidence="9" key="2">
    <citation type="submission" date="2025-08" db="UniProtKB">
        <authorList>
            <consortium name="Ensembl"/>
        </authorList>
    </citation>
    <scope>IDENTIFICATION</scope>
</reference>
<proteinExistence type="predicted"/>
<dbReference type="InterPro" id="IPR013083">
    <property type="entry name" value="Znf_RING/FYVE/PHD"/>
</dbReference>
<dbReference type="InterPro" id="IPR043136">
    <property type="entry name" value="B30.2/SPRY_sf"/>
</dbReference>
<dbReference type="SMART" id="SM00589">
    <property type="entry name" value="PRY"/>
    <property type="match status" value="1"/>
</dbReference>
<dbReference type="Gene3D" id="3.30.160.60">
    <property type="entry name" value="Classic Zinc Finger"/>
    <property type="match status" value="1"/>
</dbReference>
<organism evidence="9 10">
    <name type="scientific">Sphaeramia orbicularis</name>
    <name type="common">orbiculate cardinalfish</name>
    <dbReference type="NCBI Taxonomy" id="375764"/>
    <lineage>
        <taxon>Eukaryota</taxon>
        <taxon>Metazoa</taxon>
        <taxon>Chordata</taxon>
        <taxon>Craniata</taxon>
        <taxon>Vertebrata</taxon>
        <taxon>Euteleostomi</taxon>
        <taxon>Actinopterygii</taxon>
        <taxon>Neopterygii</taxon>
        <taxon>Teleostei</taxon>
        <taxon>Neoteleostei</taxon>
        <taxon>Acanthomorphata</taxon>
        <taxon>Gobiaria</taxon>
        <taxon>Kurtiformes</taxon>
        <taxon>Apogonoidei</taxon>
        <taxon>Apogonidae</taxon>
        <taxon>Apogoninae</taxon>
        <taxon>Sphaeramia</taxon>
    </lineage>
</organism>
<feature type="coiled-coil region" evidence="5">
    <location>
        <begin position="136"/>
        <end position="248"/>
    </location>
</feature>
<evidence type="ECO:0000259" key="8">
    <source>
        <dbReference type="PROSITE" id="PS50119"/>
    </source>
</evidence>
<dbReference type="InterPro" id="IPR001841">
    <property type="entry name" value="Znf_RING"/>
</dbReference>
<evidence type="ECO:0000256" key="3">
    <source>
        <dbReference type="ARBA" id="ARBA00022833"/>
    </source>
</evidence>
<dbReference type="PANTHER" id="PTHR25465:SF5">
    <property type="entry name" value="E3 UBIQUITIN_ISG15 LIGASE TRIM25-RELATED"/>
    <property type="match status" value="1"/>
</dbReference>
<dbReference type="InterPro" id="IPR006574">
    <property type="entry name" value="PRY"/>
</dbReference>
<dbReference type="Gene3D" id="2.60.120.920">
    <property type="match status" value="1"/>
</dbReference>
<dbReference type="SUPFAM" id="SSF49899">
    <property type="entry name" value="Concanavalin A-like lectins/glucanases"/>
    <property type="match status" value="1"/>
</dbReference>
<evidence type="ECO:0000313" key="10">
    <source>
        <dbReference type="Proteomes" id="UP000472271"/>
    </source>
</evidence>
<dbReference type="InterPro" id="IPR017907">
    <property type="entry name" value="Znf_RING_CS"/>
</dbReference>
<evidence type="ECO:0000256" key="4">
    <source>
        <dbReference type="PROSITE-ProRule" id="PRU00024"/>
    </source>
</evidence>
<dbReference type="Ensembl" id="ENSSORT00005059772.1">
    <property type="protein sequence ID" value="ENSSORP00005058449.1"/>
    <property type="gene ID" value="ENSSORG00005025793.1"/>
</dbReference>
<dbReference type="Pfam" id="PF15227">
    <property type="entry name" value="zf-C3HC4_4"/>
    <property type="match status" value="1"/>
</dbReference>
<dbReference type="Pfam" id="PF13765">
    <property type="entry name" value="PRY"/>
    <property type="match status" value="1"/>
</dbReference>
<dbReference type="InterPro" id="IPR051051">
    <property type="entry name" value="E3_ubiq-ligase_TRIM/RNF"/>
</dbReference>
<keyword evidence="2 4" id="KW-0863">Zinc-finger</keyword>
<dbReference type="AlphaFoldDB" id="A0A673CXS5"/>
<dbReference type="CDD" id="cd19769">
    <property type="entry name" value="Bbox2_TRIM16-like"/>
    <property type="match status" value="1"/>
</dbReference>
<keyword evidence="6" id="KW-0812">Transmembrane</keyword>
<feature type="domain" description="B box-type" evidence="8">
    <location>
        <begin position="100"/>
        <end position="141"/>
    </location>
</feature>
<dbReference type="Pfam" id="PF25600">
    <property type="entry name" value="TRIM_CC"/>
    <property type="match status" value="1"/>
</dbReference>
<name>A0A673CXS5_9TELE</name>
<evidence type="ECO:0008006" key="11">
    <source>
        <dbReference type="Google" id="ProtNLM"/>
    </source>
</evidence>
<dbReference type="Gene3D" id="3.30.40.10">
    <property type="entry name" value="Zinc/RING finger domain, C3HC4 (zinc finger)"/>
    <property type="match status" value="1"/>
</dbReference>
<keyword evidence="6" id="KW-0472">Membrane</keyword>
<feature type="transmembrane region" description="Helical" evidence="6">
    <location>
        <begin position="411"/>
        <end position="429"/>
    </location>
</feature>
<feature type="domain" description="RING-type" evidence="7">
    <location>
        <begin position="14"/>
        <end position="57"/>
    </location>
</feature>
<dbReference type="InterPro" id="IPR013320">
    <property type="entry name" value="ConA-like_dom_sf"/>
</dbReference>
<dbReference type="PROSITE" id="PS50089">
    <property type="entry name" value="ZF_RING_2"/>
    <property type="match status" value="1"/>
</dbReference>
<dbReference type="SUPFAM" id="SSF57850">
    <property type="entry name" value="RING/U-box"/>
    <property type="match status" value="1"/>
</dbReference>
<keyword evidence="3" id="KW-0862">Zinc</keyword>
<keyword evidence="5" id="KW-0175">Coiled coil</keyword>
<dbReference type="Pfam" id="PF00643">
    <property type="entry name" value="zf-B_box"/>
    <property type="match status" value="1"/>
</dbReference>
<reference evidence="9" key="3">
    <citation type="submission" date="2025-09" db="UniProtKB">
        <authorList>
            <consortium name="Ensembl"/>
        </authorList>
    </citation>
    <scope>IDENTIFICATION</scope>
</reference>